<accession>A0A0E0HPR3</accession>
<reference evidence="2" key="1">
    <citation type="submission" date="2015-04" db="UniProtKB">
        <authorList>
            <consortium name="EnsemblPlants"/>
        </authorList>
    </citation>
    <scope>IDENTIFICATION</scope>
    <source>
        <strain evidence="2">SL10</strain>
    </source>
</reference>
<dbReference type="Gramene" id="ONIVA06G14430.3">
    <property type="protein sequence ID" value="ONIVA06G14430.3"/>
    <property type="gene ID" value="ONIVA06G14430"/>
</dbReference>
<evidence type="ECO:0000313" key="2">
    <source>
        <dbReference type="EnsemblPlants" id="ONIVA06G14430.3"/>
    </source>
</evidence>
<sequence length="436" mass="45596">MASSASWPAFGVSPEEAGKGKWYIATAATNHMTNDKSLISDLKPVADGRNIIADGNGAGLKVQGRGAVNTETVVLPAEVWYVPEIDENLVSVDQLNELGLSISIGRGVCTVTRVSDGSVVGKARRSGGVYEVEFLKFLSSSPRALAASPPSASPPPADSSEMASYPVFQVSPEEAAKGKWYMATAATNHMTRDQSLISDLKPVTGRVISRGNGAGLKVHGSGAVNTETVAIPDVWHVPGINANLVSVPQLSLLGLNISFDRGGCTVTRASDGSVVGKARRSVIFESISKKPEERANANVSSLSNIFISAEPGATMPRWFITEAATNHMTSDKSIFSDLKPMAGLVIDGRAGAGAGLPMHGIGAVYSWEVVLQDVWYVPGMSTYIGLVSAGQLTAIGLKTEIAGDVCTITSADGSEVGKGRMVSDGIFQVDFLRVSV</sequence>
<dbReference type="Proteomes" id="UP000006591">
    <property type="component" value="Chromosome 6"/>
</dbReference>
<dbReference type="Pfam" id="PF22936">
    <property type="entry name" value="Pol_BBD"/>
    <property type="match status" value="3"/>
</dbReference>
<feature type="domain" description="Retrovirus-related Pol polyprotein from transposon TNT 1-94-like beta-barrel" evidence="1">
    <location>
        <begin position="22"/>
        <end position="99"/>
    </location>
</feature>
<feature type="domain" description="Retrovirus-related Pol polyprotein from transposon TNT 1-94-like beta-barrel" evidence="1">
    <location>
        <begin position="318"/>
        <end position="394"/>
    </location>
</feature>
<organism evidence="2">
    <name type="scientific">Oryza nivara</name>
    <name type="common">Indian wild rice</name>
    <name type="synonym">Oryza sativa f. spontanea</name>
    <dbReference type="NCBI Taxonomy" id="4536"/>
    <lineage>
        <taxon>Eukaryota</taxon>
        <taxon>Viridiplantae</taxon>
        <taxon>Streptophyta</taxon>
        <taxon>Embryophyta</taxon>
        <taxon>Tracheophyta</taxon>
        <taxon>Spermatophyta</taxon>
        <taxon>Magnoliopsida</taxon>
        <taxon>Liliopsida</taxon>
        <taxon>Poales</taxon>
        <taxon>Poaceae</taxon>
        <taxon>BOP clade</taxon>
        <taxon>Oryzoideae</taxon>
        <taxon>Oryzeae</taxon>
        <taxon>Oryzinae</taxon>
        <taxon>Oryza</taxon>
    </lineage>
</organism>
<proteinExistence type="predicted"/>
<protein>
    <recommendedName>
        <fullName evidence="1">Retrovirus-related Pol polyprotein from transposon TNT 1-94-like beta-barrel domain-containing protein</fullName>
    </recommendedName>
</protein>
<reference evidence="2" key="2">
    <citation type="submission" date="2018-04" db="EMBL/GenBank/DDBJ databases">
        <title>OnivRS2 (Oryza nivara Reference Sequence Version 2).</title>
        <authorList>
            <person name="Zhang J."/>
            <person name="Kudrna D."/>
            <person name="Lee S."/>
            <person name="Talag J."/>
            <person name="Rajasekar S."/>
            <person name="Welchert J."/>
            <person name="Hsing Y.-I."/>
            <person name="Wing R.A."/>
        </authorList>
    </citation>
    <scope>NUCLEOTIDE SEQUENCE [LARGE SCALE GENOMIC DNA]</scope>
    <source>
        <strain evidence="2">SL10</strain>
    </source>
</reference>
<dbReference type="PANTHER" id="PTHR47592">
    <property type="entry name" value="PBF68 PROTEIN"/>
    <property type="match status" value="1"/>
</dbReference>
<name>A0A0E0HPR3_ORYNI</name>
<dbReference type="AlphaFoldDB" id="A0A0E0HPR3"/>
<dbReference type="HOGENOM" id="CLU_034596_0_0_1"/>
<evidence type="ECO:0000313" key="3">
    <source>
        <dbReference type="Proteomes" id="UP000006591"/>
    </source>
</evidence>
<keyword evidence="3" id="KW-1185">Reference proteome</keyword>
<dbReference type="EnsemblPlants" id="ONIVA06G14430.3">
    <property type="protein sequence ID" value="ONIVA06G14430.3"/>
    <property type="gene ID" value="ONIVA06G14430"/>
</dbReference>
<dbReference type="InterPro" id="IPR054722">
    <property type="entry name" value="PolX-like_BBD"/>
</dbReference>
<feature type="domain" description="Retrovirus-related Pol polyprotein from transposon TNT 1-94-like beta-barrel" evidence="1">
    <location>
        <begin position="180"/>
        <end position="251"/>
    </location>
</feature>
<evidence type="ECO:0000259" key="1">
    <source>
        <dbReference type="Pfam" id="PF22936"/>
    </source>
</evidence>